<dbReference type="GO" id="GO:0009350">
    <property type="term" value="C:ethanolamine ammonia-lyase complex"/>
    <property type="evidence" value="ECO:0007669"/>
    <property type="project" value="TreeGrafter"/>
</dbReference>
<name>A0A1L3GNG3_9BACT</name>
<dbReference type="STRING" id="1842532.A7E78_06230"/>
<dbReference type="KEGG" id="pef:A7E78_06230"/>
<feature type="chain" id="PRO_5012001333" evidence="1">
    <location>
        <begin position="25"/>
        <end position="755"/>
    </location>
</feature>
<dbReference type="OrthoDB" id="9770909at2"/>
<dbReference type="Gene3D" id="1.10.220.70">
    <property type="entry name" value="lyase"/>
    <property type="match status" value="1"/>
</dbReference>
<dbReference type="GO" id="GO:0008851">
    <property type="term" value="F:ethanolamine ammonia-lyase activity"/>
    <property type="evidence" value="ECO:0007669"/>
    <property type="project" value="InterPro"/>
</dbReference>
<sequence>MLKKRKLLAGITGALVMTFLASMAGAVTIGKIKPGEDVMQYIKRTQGKFDQTTYQKVIGAASAFKEGDQSLGVAADTEADRENARKLLANTKIKDLNDRSLFVDGQDTLIRNTTDKVKYNKIKNMTMGELKNFLLTKSEADIKAIMGGLHSDIIGSVVKLMSNDELIRVGQKIFITLPGTQIGAKGYMGARIQPNSPTDNKEDIQMQTLNGFAFGVGDIVIGTNPVDSQLEATVRVEEALKEIVTAFGLEDTIPWCVLAHIDGQAAAEEAKPGSTAIWFQSLAGTESANKTFDLTLQKMVDYAKSRTGPYSLYFETGQGADYTNGHGHGFDMVVHESRKYGFARALKQETAKAKGVSEDEVWLHLNDVAGFIGPEVFKTREQLVRCCLEDIVMGKLHGLVLGLDICSTLHMPVTLDDLAWCQDQIAPANPAYLMALPTRNDPMLSYLTTSFQDHVRLREKFGYKVNDAMWDFYKKIEIIDADGKPTKHFGDPAWVYYKFLQAKGDKRSFKEIYAEGQKSIENVRGRGLDLAVGYGDNVWDLEPVTDKRIHDLYDDAKISLWTEFTPEFIGSIPNAVSIKSQSHDRENYISAPGTGEELSESAVATLNKLAASWGNKAPDVQVVISDGLNAKALMDEDHLMPYLAALKEECKKAGLTLSDKNLVVTGGRVRAGYKAGETLYSKAGKTPKAIVHLIGERPGSGHHAFSAYLVKVTPSTWAKTGTVDHDSSKVLSGISDTGLIPAEAARQTITLLKQM</sequence>
<evidence type="ECO:0000313" key="3">
    <source>
        <dbReference type="Proteomes" id="UP000182517"/>
    </source>
</evidence>
<dbReference type="EMBL" id="CP015519">
    <property type="protein sequence ID" value="APG27474.1"/>
    <property type="molecule type" value="Genomic_DNA"/>
</dbReference>
<dbReference type="InterPro" id="IPR009246">
    <property type="entry name" value="EutC"/>
</dbReference>
<dbReference type="AlphaFoldDB" id="A0A1L3GNG3"/>
<dbReference type="NCBIfam" id="NF011649">
    <property type="entry name" value="PRK15067.1"/>
    <property type="match status" value="1"/>
</dbReference>
<keyword evidence="2" id="KW-0456">Lyase</keyword>
<dbReference type="InterPro" id="IPR044939">
    <property type="entry name" value="EutB_dom_2_sf"/>
</dbReference>
<dbReference type="Gene3D" id="3.20.20.70">
    <property type="entry name" value="Aldolase class I"/>
    <property type="match status" value="1"/>
</dbReference>
<dbReference type="InterPro" id="IPR042251">
    <property type="entry name" value="EutC_C"/>
</dbReference>
<protein>
    <submittedName>
        <fullName evidence="2">Ethanolamine ammonia-lyase</fullName>
    </submittedName>
</protein>
<proteinExistence type="predicted"/>
<keyword evidence="3" id="KW-1185">Reference proteome</keyword>
<reference evidence="2 3" key="1">
    <citation type="journal article" date="2017" name="Genome Announc.">
        <title>Complete Genome Sequences of Two Acetylene-Fermenting Pelobacter acetylenicus Strains.</title>
        <authorList>
            <person name="Sutton J.M."/>
            <person name="Baesman S.M."/>
            <person name="Fierst J.L."/>
            <person name="Poret-Peterson A.T."/>
            <person name="Oremland R.S."/>
            <person name="Dunlap D.S."/>
            <person name="Akob D.M."/>
        </authorList>
    </citation>
    <scope>NUCLEOTIDE SEQUENCE [LARGE SCALE GENOMIC DNA]</scope>
    <source>
        <strain evidence="2 3">SFB93</strain>
    </source>
</reference>
<gene>
    <name evidence="2" type="ORF">A7E78_06230</name>
</gene>
<accession>A0A1L3GNG3</accession>
<dbReference type="InterPro" id="IPR010628">
    <property type="entry name" value="EutB"/>
</dbReference>
<dbReference type="Gene3D" id="3.40.50.11240">
    <property type="entry name" value="Ethanolamine ammonia-lyase light chain (EutC)"/>
    <property type="match status" value="1"/>
</dbReference>
<evidence type="ECO:0000256" key="1">
    <source>
        <dbReference type="SAM" id="SignalP"/>
    </source>
</evidence>
<keyword evidence="1" id="KW-0732">Signal</keyword>
<dbReference type="GO" id="GO:0046336">
    <property type="term" value="P:ethanolamine catabolic process"/>
    <property type="evidence" value="ECO:0007669"/>
    <property type="project" value="TreeGrafter"/>
</dbReference>
<dbReference type="GO" id="GO:0005829">
    <property type="term" value="C:cytosol"/>
    <property type="evidence" value="ECO:0007669"/>
    <property type="project" value="TreeGrafter"/>
</dbReference>
<dbReference type="PANTHER" id="PTHR39329">
    <property type="entry name" value="ETHANOLAMINE AMMONIA-LYASE HEAVY CHAIN"/>
    <property type="match status" value="1"/>
</dbReference>
<evidence type="ECO:0000313" key="2">
    <source>
        <dbReference type="EMBL" id="APG27474.1"/>
    </source>
</evidence>
<dbReference type="Proteomes" id="UP000182517">
    <property type="component" value="Chromosome"/>
</dbReference>
<dbReference type="Pfam" id="PF05985">
    <property type="entry name" value="EutC"/>
    <property type="match status" value="1"/>
</dbReference>
<dbReference type="Pfam" id="PF06751">
    <property type="entry name" value="EutB"/>
    <property type="match status" value="1"/>
</dbReference>
<feature type="signal peptide" evidence="1">
    <location>
        <begin position="1"/>
        <end position="24"/>
    </location>
</feature>
<organism evidence="2 3">
    <name type="scientific">Syntrophotalea acetylenivorans</name>
    <dbReference type="NCBI Taxonomy" id="1842532"/>
    <lineage>
        <taxon>Bacteria</taxon>
        <taxon>Pseudomonadati</taxon>
        <taxon>Thermodesulfobacteriota</taxon>
        <taxon>Desulfuromonadia</taxon>
        <taxon>Desulfuromonadales</taxon>
        <taxon>Syntrophotaleaceae</taxon>
        <taxon>Syntrophotalea</taxon>
    </lineage>
</organism>
<dbReference type="InterPro" id="IPR013785">
    <property type="entry name" value="Aldolase_TIM"/>
</dbReference>
<dbReference type="GO" id="GO:0006520">
    <property type="term" value="P:amino acid metabolic process"/>
    <property type="evidence" value="ECO:0007669"/>
    <property type="project" value="InterPro"/>
</dbReference>
<dbReference type="PANTHER" id="PTHR39329:SF1">
    <property type="entry name" value="ETHANOLAMINE AMMONIA-LYASE LARGE SUBUNIT"/>
    <property type="match status" value="1"/>
</dbReference>
<dbReference type="RefSeq" id="WP_072283440.1">
    <property type="nucleotide sequence ID" value="NZ_CP015519.1"/>
</dbReference>